<dbReference type="SMART" id="SM00153">
    <property type="entry name" value="VHP"/>
    <property type="match status" value="1"/>
</dbReference>
<comment type="subcellular location">
    <subcellularLocation>
        <location evidence="2">Cytoplasm</location>
        <location evidence="2">Cytoskeleton</location>
    </subcellularLocation>
    <subcellularLocation>
        <location evidence="1">Membrane</location>
        <topology evidence="1">Multi-pass membrane protein</topology>
    </subcellularLocation>
</comment>
<evidence type="ECO:0000256" key="12">
    <source>
        <dbReference type="ARBA" id="ARBA00023212"/>
    </source>
</evidence>
<dbReference type="InterPro" id="IPR036180">
    <property type="entry name" value="Gelsolin-like_dom_sf"/>
</dbReference>
<dbReference type="FunFam" id="3.40.20.10:FF:000027">
    <property type="entry name" value="Villin 1"/>
    <property type="match status" value="1"/>
</dbReference>
<keyword evidence="4" id="KW-0117">Actin capping</keyword>
<dbReference type="GO" id="GO:0016020">
    <property type="term" value="C:membrane"/>
    <property type="evidence" value="ECO:0007669"/>
    <property type="project" value="UniProtKB-SubCell"/>
</dbReference>
<dbReference type="PRINTS" id="PR00597">
    <property type="entry name" value="GELSOLIN"/>
</dbReference>
<dbReference type="SUPFAM" id="SSF82754">
    <property type="entry name" value="C-terminal, gelsolin-like domain of Sec23/24"/>
    <property type="match status" value="2"/>
</dbReference>
<dbReference type="GO" id="GO:0005856">
    <property type="term" value="C:cytoskeleton"/>
    <property type="evidence" value="ECO:0007669"/>
    <property type="project" value="UniProtKB-SubCell"/>
</dbReference>
<dbReference type="InterPro" id="IPR007123">
    <property type="entry name" value="Gelsolin-like_dom"/>
</dbReference>
<dbReference type="FunFam" id="3.40.20.10:FF:000002">
    <property type="entry name" value="Gelsolin"/>
    <property type="match status" value="1"/>
</dbReference>
<dbReference type="PANTHER" id="PTHR11977:SF33">
    <property type="entry name" value="ADVILLIN"/>
    <property type="match status" value="1"/>
</dbReference>
<dbReference type="InterPro" id="IPR029006">
    <property type="entry name" value="ADF-H/Gelsolin-like_dom_sf"/>
</dbReference>
<reference evidence="15 16" key="1">
    <citation type="submission" date="2024-06" db="EMBL/GenBank/DDBJ databases">
        <authorList>
            <person name="Pan Q."/>
            <person name="Wen M."/>
            <person name="Jouanno E."/>
            <person name="Zahm M."/>
            <person name="Klopp C."/>
            <person name="Cabau C."/>
            <person name="Louis A."/>
            <person name="Berthelot C."/>
            <person name="Parey E."/>
            <person name="Roest Crollius H."/>
            <person name="Montfort J."/>
            <person name="Robinson-Rechavi M."/>
            <person name="Bouchez O."/>
            <person name="Lampietro C."/>
            <person name="Lopez Roques C."/>
            <person name="Donnadieu C."/>
            <person name="Postlethwait J."/>
            <person name="Bobe J."/>
            <person name="Verreycken H."/>
            <person name="Guiguen Y."/>
        </authorList>
    </citation>
    <scope>NUCLEOTIDE SEQUENCE [LARGE SCALE GENOMIC DNA]</scope>
    <source>
        <strain evidence="15">Up_M1</strain>
        <tissue evidence="15">Testis</tissue>
    </source>
</reference>
<evidence type="ECO:0000256" key="6">
    <source>
        <dbReference type="ARBA" id="ARBA00022692"/>
    </source>
</evidence>
<sequence>MEYTFKAVTHTPGIIIWRVEKLELVPVPDKSYGNFYEGDCYILLFTHKVGSSLSYDIHYWIGSQSSQDEQGAAAIYTIQLDEFLGSGPVQHREVQNFESDAFRGYFKQGIIYKKGGVASGMRHTEINSYDTQRLLHVKGKKRVIAMEVEVGWKSFNLGDVFLLDTGKTIIQWNGPDSNRQERIKGMLLAKDIRDRERGGRAEIGVIEGEDEGSSPQLMEILTSVLGERDFKLPSGIPDEEADQQQKSQLTLYHVSDAEGQMQVTEVATRPLVQDLLNHDDCYFLDQGGMKVFVWKGKRANKAERQAAMSRALEFIKLKGYPTSTNVETVNDGAESALFKQLFQRWTVKEQTVGLGKTSNVGRVANIIQEKFDATRMHMMPELAAQERMVDDGTGQVEVWRIENLELAPVETQWHGFFYGGDCYLVLYTYKVHSKINYLLYMWQGRHASQDEITASAFQAVALDERYGGQPVQVRVTMGKEPRHFMAMFKGKMVVFEGGTSRKGASDPEPPIRLFQVRGSDAYNTKAIEVPALAASLNSNDVYVLKSQSGIYLWCGKGSSGDERAMAKEVSSVIGQHSPAEEIVAEGQEPVEFWDLLGGKAPYANDKRLQQVILDHQPRLFECSNKTGRFVVTEVTQFTQDDLCEDDVMLLDTWDQVFLWVGNEANDVERKDAVVTTQEYLQTHPGSRDPDTPILLIKQGYEPPTFTGWFTTWDISKWSGGKTYEELKKDLGEVTPLVRITTEQNDGESRQVFQSFPAEDLIKKQTNELPEGVDPAHKEKHLSDSDFSAIFGMSKDQFASLPQWKQLKRVQINLLLNTAVEKSNLGHFTTGQDSTNSVQIPYRMNVFDRNINFDSLLKFSQISRSTQLHLKNVYSSLALCMFVAAAGAYVHVVTRFFQGGLLTMLGSLAMMAWLALTPHSPQTEKKRMGILSGFAFFTGLGLGPLMDYVISVNPSIIVTAFLGTSVVFVCFTLSALYAQRRSYLFLGGTLMSGLSVLLLASFLNMFLGSVFLFKVHVYLGLAIMCGFVLFDTQLIIEKAEMGDKDYIWHSVDLFLDFITIFRKLMVILAMNEKQDSKRKDRK</sequence>
<dbReference type="EMBL" id="JAGEUA010000005">
    <property type="protein sequence ID" value="KAL0978249.1"/>
    <property type="molecule type" value="Genomic_DNA"/>
</dbReference>
<dbReference type="Proteomes" id="UP001557470">
    <property type="component" value="Unassembled WGS sequence"/>
</dbReference>
<dbReference type="PANTHER" id="PTHR11977">
    <property type="entry name" value="VILLIN"/>
    <property type="match status" value="1"/>
</dbReference>
<proteinExistence type="inferred from homology"/>
<dbReference type="SUPFAM" id="SSF55753">
    <property type="entry name" value="Actin depolymerizing proteins"/>
    <property type="match status" value="4"/>
</dbReference>
<feature type="domain" description="HP" evidence="14">
    <location>
        <begin position="749"/>
        <end position="815"/>
    </location>
</feature>
<dbReference type="PROSITE" id="PS51089">
    <property type="entry name" value="HP"/>
    <property type="match status" value="1"/>
</dbReference>
<dbReference type="GO" id="GO:0003779">
    <property type="term" value="F:actin binding"/>
    <property type="evidence" value="ECO:0007669"/>
    <property type="project" value="UniProtKB-KW"/>
</dbReference>
<keyword evidence="11" id="KW-0009">Actin-binding</keyword>
<keyword evidence="9 13" id="KW-1133">Transmembrane helix</keyword>
<dbReference type="CDD" id="cd11290">
    <property type="entry name" value="gelsolin_S1_like"/>
    <property type="match status" value="1"/>
</dbReference>
<feature type="transmembrane region" description="Helical" evidence="13">
    <location>
        <begin position="955"/>
        <end position="975"/>
    </location>
</feature>
<feature type="transmembrane region" description="Helical" evidence="13">
    <location>
        <begin position="927"/>
        <end position="949"/>
    </location>
</feature>
<dbReference type="CDD" id="cd11291">
    <property type="entry name" value="gelsolin_S6_like"/>
    <property type="match status" value="1"/>
</dbReference>
<evidence type="ECO:0000256" key="10">
    <source>
        <dbReference type="ARBA" id="ARBA00023136"/>
    </source>
</evidence>
<comment type="caution">
    <text evidence="15">The sequence shown here is derived from an EMBL/GenBank/DDBJ whole genome shotgun (WGS) entry which is preliminary data.</text>
</comment>
<dbReference type="CDD" id="cd11292">
    <property type="entry name" value="gelsolin_S3_like"/>
    <property type="match status" value="1"/>
</dbReference>
<evidence type="ECO:0000256" key="8">
    <source>
        <dbReference type="ARBA" id="ARBA00022837"/>
    </source>
</evidence>
<dbReference type="SUPFAM" id="SSF47050">
    <property type="entry name" value="VHP, Villin headpiece domain"/>
    <property type="match status" value="1"/>
</dbReference>
<evidence type="ECO:0000313" key="16">
    <source>
        <dbReference type="Proteomes" id="UP001557470"/>
    </source>
</evidence>
<comment type="similarity">
    <text evidence="3">Belongs to the villin/gelsolin family.</text>
</comment>
<evidence type="ECO:0000256" key="13">
    <source>
        <dbReference type="SAM" id="Phobius"/>
    </source>
</evidence>
<dbReference type="SMART" id="SM00262">
    <property type="entry name" value="GEL"/>
    <property type="match status" value="6"/>
</dbReference>
<evidence type="ECO:0000256" key="11">
    <source>
        <dbReference type="ARBA" id="ARBA00023203"/>
    </source>
</evidence>
<dbReference type="CDD" id="cd11293">
    <property type="entry name" value="gelsolin_S4_like"/>
    <property type="match status" value="1"/>
</dbReference>
<gene>
    <name evidence="15" type="ORF">UPYG_G00167970</name>
</gene>
<evidence type="ECO:0000256" key="3">
    <source>
        <dbReference type="ARBA" id="ARBA00008418"/>
    </source>
</evidence>
<keyword evidence="10 13" id="KW-0472">Membrane</keyword>
<feature type="transmembrane region" description="Helical" evidence="13">
    <location>
        <begin position="982"/>
        <end position="1002"/>
    </location>
</feature>
<dbReference type="AlphaFoldDB" id="A0ABD0WMZ8"/>
<dbReference type="Pfam" id="PF02209">
    <property type="entry name" value="VHP"/>
    <property type="match status" value="1"/>
</dbReference>
<dbReference type="FunFam" id="3.40.20.10:FF:000001">
    <property type="entry name" value="Gelsolin"/>
    <property type="match status" value="1"/>
</dbReference>
<keyword evidence="6 13" id="KW-0812">Transmembrane</keyword>
<keyword evidence="12" id="KW-0206">Cytoskeleton</keyword>
<feature type="transmembrane region" description="Helical" evidence="13">
    <location>
        <begin position="1014"/>
        <end position="1035"/>
    </location>
</feature>
<dbReference type="Pfam" id="PF01027">
    <property type="entry name" value="Bax1-I"/>
    <property type="match status" value="1"/>
</dbReference>
<keyword evidence="7" id="KW-0677">Repeat</keyword>
<dbReference type="InterPro" id="IPR003128">
    <property type="entry name" value="Villin_headpiece"/>
</dbReference>
<dbReference type="Pfam" id="PF00626">
    <property type="entry name" value="Gelsolin"/>
    <property type="match status" value="6"/>
</dbReference>
<evidence type="ECO:0000256" key="2">
    <source>
        <dbReference type="ARBA" id="ARBA00004245"/>
    </source>
</evidence>
<dbReference type="Gene3D" id="3.40.20.10">
    <property type="entry name" value="Severin"/>
    <property type="match status" value="6"/>
</dbReference>
<dbReference type="GO" id="GO:0051693">
    <property type="term" value="P:actin filament capping"/>
    <property type="evidence" value="ECO:0007669"/>
    <property type="project" value="UniProtKB-KW"/>
</dbReference>
<dbReference type="FunFam" id="3.40.20.10:FF:000005">
    <property type="entry name" value="Gelsolin"/>
    <property type="match status" value="1"/>
</dbReference>
<evidence type="ECO:0000259" key="14">
    <source>
        <dbReference type="PROSITE" id="PS51089"/>
    </source>
</evidence>
<dbReference type="InterPro" id="IPR007122">
    <property type="entry name" value="Villin/Gelsolin"/>
</dbReference>
<dbReference type="InterPro" id="IPR036886">
    <property type="entry name" value="Villin_headpiece_dom_sf"/>
</dbReference>
<feature type="transmembrane region" description="Helical" evidence="13">
    <location>
        <begin position="895"/>
        <end position="915"/>
    </location>
</feature>
<dbReference type="Gene3D" id="1.10.950.10">
    <property type="entry name" value="Villin headpiece domain"/>
    <property type="match status" value="1"/>
</dbReference>
<dbReference type="CDD" id="cd11289">
    <property type="entry name" value="gelsolin_S2_like"/>
    <property type="match status" value="1"/>
</dbReference>
<dbReference type="InterPro" id="IPR006214">
    <property type="entry name" value="Bax_inhibitor_1-related"/>
</dbReference>
<evidence type="ECO:0000256" key="5">
    <source>
        <dbReference type="ARBA" id="ARBA00022490"/>
    </source>
</evidence>
<evidence type="ECO:0000256" key="9">
    <source>
        <dbReference type="ARBA" id="ARBA00022989"/>
    </source>
</evidence>
<dbReference type="CDD" id="cd10430">
    <property type="entry name" value="BI-1"/>
    <property type="match status" value="1"/>
</dbReference>
<protein>
    <recommendedName>
        <fullName evidence="14">HP domain-containing protein</fullName>
    </recommendedName>
</protein>
<name>A0ABD0WMZ8_UMBPY</name>
<organism evidence="15 16">
    <name type="scientific">Umbra pygmaea</name>
    <name type="common">Eastern mudminnow</name>
    <dbReference type="NCBI Taxonomy" id="75934"/>
    <lineage>
        <taxon>Eukaryota</taxon>
        <taxon>Metazoa</taxon>
        <taxon>Chordata</taxon>
        <taxon>Craniata</taxon>
        <taxon>Vertebrata</taxon>
        <taxon>Euteleostomi</taxon>
        <taxon>Actinopterygii</taxon>
        <taxon>Neopterygii</taxon>
        <taxon>Teleostei</taxon>
        <taxon>Protacanthopterygii</taxon>
        <taxon>Esociformes</taxon>
        <taxon>Umbridae</taxon>
        <taxon>Umbra</taxon>
    </lineage>
</organism>
<evidence type="ECO:0000256" key="1">
    <source>
        <dbReference type="ARBA" id="ARBA00004141"/>
    </source>
</evidence>
<keyword evidence="5" id="KW-0963">Cytoplasm</keyword>
<dbReference type="FunFam" id="3.40.20.10:FF:000004">
    <property type="entry name" value="Gelsolin"/>
    <property type="match status" value="1"/>
</dbReference>
<keyword evidence="8" id="KW-0106">Calcium</keyword>
<evidence type="ECO:0000256" key="4">
    <source>
        <dbReference type="ARBA" id="ARBA00022467"/>
    </source>
</evidence>
<evidence type="ECO:0000313" key="15">
    <source>
        <dbReference type="EMBL" id="KAL0978249.1"/>
    </source>
</evidence>
<keyword evidence="16" id="KW-1185">Reference proteome</keyword>
<evidence type="ECO:0000256" key="7">
    <source>
        <dbReference type="ARBA" id="ARBA00022737"/>
    </source>
</evidence>
<dbReference type="CDD" id="cd11288">
    <property type="entry name" value="gelsolin_S5_like"/>
    <property type="match status" value="1"/>
</dbReference>
<accession>A0ABD0WMZ8</accession>